<keyword evidence="1" id="KW-0732">Signal</keyword>
<feature type="signal peptide" evidence="1">
    <location>
        <begin position="1"/>
        <end position="20"/>
    </location>
</feature>
<sequence length="101" mass="10827">MRVSVFLGSVVALLATSITAAPLEDKRQVIYGCDFKGKGIEAYISVGHDETYDGDDGESYLLDCGTTSSQRVPGIFAKCAVNGKEITQPSRADDTTILCKF</sequence>
<gene>
    <name evidence="2" type="ORF">PVAG01_07316</name>
</gene>
<name>A0ABR4PC20_9HELO</name>
<evidence type="ECO:0000256" key="1">
    <source>
        <dbReference type="SAM" id="SignalP"/>
    </source>
</evidence>
<evidence type="ECO:0000313" key="2">
    <source>
        <dbReference type="EMBL" id="KAL3420871.1"/>
    </source>
</evidence>
<reference evidence="2 3" key="1">
    <citation type="submission" date="2024-06" db="EMBL/GenBank/DDBJ databases">
        <title>Complete genome of Phlyctema vagabunda strain 19-DSS-EL-015.</title>
        <authorList>
            <person name="Fiorenzani C."/>
        </authorList>
    </citation>
    <scope>NUCLEOTIDE SEQUENCE [LARGE SCALE GENOMIC DNA]</scope>
    <source>
        <strain evidence="2 3">19-DSS-EL-015</strain>
    </source>
</reference>
<keyword evidence="3" id="KW-1185">Reference proteome</keyword>
<organism evidence="2 3">
    <name type="scientific">Phlyctema vagabunda</name>
    <dbReference type="NCBI Taxonomy" id="108571"/>
    <lineage>
        <taxon>Eukaryota</taxon>
        <taxon>Fungi</taxon>
        <taxon>Dikarya</taxon>
        <taxon>Ascomycota</taxon>
        <taxon>Pezizomycotina</taxon>
        <taxon>Leotiomycetes</taxon>
        <taxon>Helotiales</taxon>
        <taxon>Dermateaceae</taxon>
        <taxon>Phlyctema</taxon>
    </lineage>
</organism>
<dbReference type="EMBL" id="JBFCZG010000006">
    <property type="protein sequence ID" value="KAL3420871.1"/>
    <property type="molecule type" value="Genomic_DNA"/>
</dbReference>
<evidence type="ECO:0000313" key="3">
    <source>
        <dbReference type="Proteomes" id="UP001629113"/>
    </source>
</evidence>
<accession>A0ABR4PC20</accession>
<protein>
    <submittedName>
        <fullName evidence="2">Uncharacterized protein</fullName>
    </submittedName>
</protein>
<proteinExistence type="predicted"/>
<comment type="caution">
    <text evidence="2">The sequence shown here is derived from an EMBL/GenBank/DDBJ whole genome shotgun (WGS) entry which is preliminary data.</text>
</comment>
<dbReference type="Proteomes" id="UP001629113">
    <property type="component" value="Unassembled WGS sequence"/>
</dbReference>
<feature type="chain" id="PRO_5045241938" evidence="1">
    <location>
        <begin position="21"/>
        <end position="101"/>
    </location>
</feature>